<comment type="similarity">
    <text evidence="1">Belongs to the sulfotransferase 1 family.</text>
</comment>
<protein>
    <submittedName>
        <fullName evidence="4">Sulfotransferase</fullName>
    </submittedName>
</protein>
<evidence type="ECO:0000313" key="5">
    <source>
        <dbReference type="Proteomes" id="UP001363151"/>
    </source>
</evidence>
<dbReference type="InterPro" id="IPR027417">
    <property type="entry name" value="P-loop_NTPase"/>
</dbReference>
<dbReference type="InterPro" id="IPR000863">
    <property type="entry name" value="Sulfotransferase_dom"/>
</dbReference>
<dbReference type="Proteomes" id="UP001363151">
    <property type="component" value="Unassembled WGS sequence"/>
</dbReference>
<evidence type="ECO:0000259" key="3">
    <source>
        <dbReference type="Pfam" id="PF00685"/>
    </source>
</evidence>
<sequence>MGLFQSKEGDTLDGKFTTAAALKAKVKADHNCKRRWKDLPVPPFFNDEAAEAFEALETRADDVILASPMKAGTTYPDALPMTTPWFPSFMGGFLSYADLVALPEPRLFTTHFPGRHLPATLTDPEHGQGRLVLVLRNPKDMCASLHFFRGEAKDGWLGNEHGPGSIARFCAPDSPNPYGSFFTYVNEAERVAAPLIAKDRCLVVYYERLKLDLHAELERIAAFLRCPLPPAKRDALAAAVSFSSMAGNHMATRKGEIGDWKNHLTDAEWAPVDEAVAARLADSKLYEPLAEYARR</sequence>
<evidence type="ECO:0000256" key="2">
    <source>
        <dbReference type="ARBA" id="ARBA00022679"/>
    </source>
</evidence>
<name>A0ABR1GB73_AURAN</name>
<accession>A0ABR1GB73</accession>
<reference evidence="4 5" key="1">
    <citation type="submission" date="2024-03" db="EMBL/GenBank/DDBJ databases">
        <title>Aureococcus anophagefferens CCMP1851 and Kratosvirus quantuckense: Draft genome of a second virus-susceptible host strain in the model system.</title>
        <authorList>
            <person name="Chase E."/>
            <person name="Truchon A.R."/>
            <person name="Schepens W."/>
            <person name="Wilhelm S.W."/>
        </authorList>
    </citation>
    <scope>NUCLEOTIDE SEQUENCE [LARGE SCALE GENOMIC DNA]</scope>
    <source>
        <strain evidence="4 5">CCMP1851</strain>
    </source>
</reference>
<evidence type="ECO:0000313" key="4">
    <source>
        <dbReference type="EMBL" id="KAK7253244.1"/>
    </source>
</evidence>
<proteinExistence type="inferred from homology"/>
<evidence type="ECO:0000256" key="1">
    <source>
        <dbReference type="ARBA" id="ARBA00005771"/>
    </source>
</evidence>
<gene>
    <name evidence="4" type="ORF">SO694_00001178</name>
</gene>
<dbReference type="EMBL" id="JBBJCI010000035">
    <property type="protein sequence ID" value="KAK7253244.1"/>
    <property type="molecule type" value="Genomic_DNA"/>
</dbReference>
<dbReference type="Pfam" id="PF00685">
    <property type="entry name" value="Sulfotransfer_1"/>
    <property type="match status" value="1"/>
</dbReference>
<keyword evidence="2" id="KW-0808">Transferase</keyword>
<comment type="caution">
    <text evidence="4">The sequence shown here is derived from an EMBL/GenBank/DDBJ whole genome shotgun (WGS) entry which is preliminary data.</text>
</comment>
<keyword evidence="5" id="KW-1185">Reference proteome</keyword>
<feature type="domain" description="Sulfotransferase" evidence="3">
    <location>
        <begin position="95"/>
        <end position="283"/>
    </location>
</feature>
<dbReference type="SUPFAM" id="SSF52540">
    <property type="entry name" value="P-loop containing nucleoside triphosphate hydrolases"/>
    <property type="match status" value="1"/>
</dbReference>
<organism evidence="4 5">
    <name type="scientific">Aureococcus anophagefferens</name>
    <name type="common">Harmful bloom alga</name>
    <dbReference type="NCBI Taxonomy" id="44056"/>
    <lineage>
        <taxon>Eukaryota</taxon>
        <taxon>Sar</taxon>
        <taxon>Stramenopiles</taxon>
        <taxon>Ochrophyta</taxon>
        <taxon>Pelagophyceae</taxon>
        <taxon>Pelagomonadales</taxon>
        <taxon>Pelagomonadaceae</taxon>
        <taxon>Aureococcus</taxon>
    </lineage>
</organism>
<dbReference type="Gene3D" id="3.40.50.300">
    <property type="entry name" value="P-loop containing nucleotide triphosphate hydrolases"/>
    <property type="match status" value="1"/>
</dbReference>
<dbReference type="PANTHER" id="PTHR11783">
    <property type="entry name" value="SULFOTRANSFERASE SULT"/>
    <property type="match status" value="1"/>
</dbReference>